<feature type="transmembrane region" description="Helical" evidence="1">
    <location>
        <begin position="20"/>
        <end position="45"/>
    </location>
</feature>
<keyword evidence="1" id="KW-0812">Transmembrane</keyword>
<dbReference type="AlphaFoldDB" id="A0A1G9WI00"/>
<dbReference type="EMBL" id="FNIG01000001">
    <property type="protein sequence ID" value="SDM84110.1"/>
    <property type="molecule type" value="Genomic_DNA"/>
</dbReference>
<evidence type="ECO:0000259" key="2">
    <source>
        <dbReference type="Pfam" id="PF07811"/>
    </source>
</evidence>
<keyword evidence="4" id="KW-1185">Reference proteome</keyword>
<accession>A0A1G9WI00</accession>
<dbReference type="STRING" id="237069.SAMN05216498_0759"/>
<protein>
    <submittedName>
        <fullName evidence="3">TadE-like protein</fullName>
    </submittedName>
</protein>
<gene>
    <name evidence="3" type="ORF">SAMN05216498_0759</name>
</gene>
<dbReference type="OrthoDB" id="2467576at2"/>
<name>A0A1G9WI00_9BACI</name>
<evidence type="ECO:0000256" key="1">
    <source>
        <dbReference type="SAM" id="Phobius"/>
    </source>
</evidence>
<dbReference type="Pfam" id="PF07811">
    <property type="entry name" value="TadE"/>
    <property type="match status" value="1"/>
</dbReference>
<proteinExistence type="predicted"/>
<sequence length="137" mass="15114">MKLLVKKVKNENGSATIEFLGILPLAFVLLMIFIQFIVSVNGYLVAQSAANEYAKVYSVTEEHDEAKLAAEQIFDSTGSYLTNEDIDNSHDESGTHLKEFKVQINFSIDLIFLPEEILGATVPSITSTVEASSRVIE</sequence>
<dbReference type="Proteomes" id="UP000199334">
    <property type="component" value="Unassembled WGS sequence"/>
</dbReference>
<organism evidence="3 4">
    <name type="scientific">Tenuibacillus multivorans</name>
    <dbReference type="NCBI Taxonomy" id="237069"/>
    <lineage>
        <taxon>Bacteria</taxon>
        <taxon>Bacillati</taxon>
        <taxon>Bacillota</taxon>
        <taxon>Bacilli</taxon>
        <taxon>Bacillales</taxon>
        <taxon>Bacillaceae</taxon>
        <taxon>Tenuibacillus</taxon>
    </lineage>
</organism>
<dbReference type="InterPro" id="IPR012495">
    <property type="entry name" value="TadE-like_dom"/>
</dbReference>
<dbReference type="RefSeq" id="WP_093855272.1">
    <property type="nucleotide sequence ID" value="NZ_BJVZ01000003.1"/>
</dbReference>
<evidence type="ECO:0000313" key="3">
    <source>
        <dbReference type="EMBL" id="SDM84110.1"/>
    </source>
</evidence>
<reference evidence="3 4" key="1">
    <citation type="submission" date="2016-10" db="EMBL/GenBank/DDBJ databases">
        <authorList>
            <person name="de Groot N.N."/>
        </authorList>
    </citation>
    <scope>NUCLEOTIDE SEQUENCE [LARGE SCALE GENOMIC DNA]</scope>
    <source>
        <strain evidence="3 4">CGMCC 1.3442</strain>
    </source>
</reference>
<keyword evidence="1" id="KW-0472">Membrane</keyword>
<evidence type="ECO:0000313" key="4">
    <source>
        <dbReference type="Proteomes" id="UP000199334"/>
    </source>
</evidence>
<feature type="domain" description="TadE-like" evidence="2">
    <location>
        <begin position="13"/>
        <end position="52"/>
    </location>
</feature>
<keyword evidence="1" id="KW-1133">Transmembrane helix</keyword>